<feature type="compositionally biased region" description="Low complexity" evidence="5">
    <location>
        <begin position="997"/>
        <end position="1007"/>
    </location>
</feature>
<feature type="region of interest" description="Disordered" evidence="5">
    <location>
        <begin position="246"/>
        <end position="304"/>
    </location>
</feature>
<gene>
    <name evidence="7" type="ORF">JRO89_XSUnG0119800</name>
</gene>
<feature type="compositionally biased region" description="Low complexity" evidence="5">
    <location>
        <begin position="491"/>
        <end position="504"/>
    </location>
</feature>
<dbReference type="Gene3D" id="4.10.280.10">
    <property type="entry name" value="Helix-loop-helix DNA-binding domain"/>
    <property type="match status" value="1"/>
</dbReference>
<keyword evidence="4" id="KW-0539">Nucleus</keyword>
<accession>A0ABQ8GYG3</accession>
<reference evidence="7 8" key="1">
    <citation type="submission" date="2021-02" db="EMBL/GenBank/DDBJ databases">
        <title>Plant Genome Project.</title>
        <authorList>
            <person name="Zhang R.-G."/>
        </authorList>
    </citation>
    <scope>NUCLEOTIDE SEQUENCE [LARGE SCALE GENOMIC DNA]</scope>
    <source>
        <tissue evidence="7">Leaves</tissue>
    </source>
</reference>
<feature type="domain" description="BHLH" evidence="6">
    <location>
        <begin position="1145"/>
        <end position="1194"/>
    </location>
</feature>
<dbReference type="InterPro" id="IPR046845">
    <property type="entry name" value="ASY3-like_CC"/>
</dbReference>
<dbReference type="CDD" id="cd11445">
    <property type="entry name" value="bHLH_AtPIF_like"/>
    <property type="match status" value="1"/>
</dbReference>
<evidence type="ECO:0000313" key="7">
    <source>
        <dbReference type="EMBL" id="KAH7521075.1"/>
    </source>
</evidence>
<feature type="compositionally biased region" description="Polar residues" evidence="5">
    <location>
        <begin position="392"/>
        <end position="409"/>
    </location>
</feature>
<feature type="compositionally biased region" description="Basic and acidic residues" evidence="5">
    <location>
        <begin position="583"/>
        <end position="595"/>
    </location>
</feature>
<feature type="region of interest" description="Disordered" evidence="5">
    <location>
        <begin position="925"/>
        <end position="947"/>
    </location>
</feature>
<comment type="caution">
    <text evidence="7">The sequence shown here is derived from an EMBL/GenBank/DDBJ whole genome shotgun (WGS) entry which is preliminary data.</text>
</comment>
<evidence type="ECO:0000313" key="8">
    <source>
        <dbReference type="Proteomes" id="UP000827721"/>
    </source>
</evidence>
<feature type="compositionally biased region" description="Polar residues" evidence="5">
    <location>
        <begin position="246"/>
        <end position="257"/>
    </location>
</feature>
<evidence type="ECO:0000256" key="4">
    <source>
        <dbReference type="ARBA" id="ARBA00023242"/>
    </source>
</evidence>
<dbReference type="Pfam" id="PF20435">
    <property type="entry name" value="ASY3-like"/>
    <property type="match status" value="2"/>
</dbReference>
<dbReference type="InterPro" id="IPR036638">
    <property type="entry name" value="HLH_DNA-bd_sf"/>
</dbReference>
<keyword evidence="2" id="KW-0805">Transcription regulation</keyword>
<dbReference type="Pfam" id="PF00010">
    <property type="entry name" value="HLH"/>
    <property type="match status" value="1"/>
</dbReference>
<keyword evidence="8" id="KW-1185">Reference proteome</keyword>
<sequence length="1302" mass="146641">MEVDMRQNVRDVLDYVWISSFVQVVNLVSPDRLNDCQSFGSNYHPSSQSRKISIGIIVDSQTKKKPKATKEAEVEVPYAEGIKFNKENYTEPKNKGEGTTTANKGKKIDGTEQVSSPWVTTRSSHQRAPTLENVLYSKQSRPASGGRQKKLNGVKDKQSTYSVQFFANENTILQTSDGSQKKFDGITYRRKKENDEIPECEEDFTFATAQEVTSSDKAAIPDKMDKAENERSETLRMKLWEILGTVSSPKSQNSNPKASEVGADKLKLKETVDKTGDAVVKPRQNSDSIETDSEGPNQSIMRPLTRSLTRKIASTKVQQNKTKIGSCSTYKQKHEKKNIFSFEEGWSGKLDGAMNFGSSMPTRKKSQRKSSAIKPRKICFSEKNNADEPQRASYSRESPPQAEKTSSRGNKVESFCGCTPENRINNFEAKNNIQENDCQSPVQKTMNPTGDFDNPTLVENRNRQEDCIHPSAKNVFVPLDEFQSPTLGFKTPTSSPSPCSTPRTVQMEQDCTPGPDETRFTVGNFRSFRTSQTSNSNCSGSDAEAESPDDAEKLKDSSSIEPSPVKEKKDAENGLVESASEDGDPRSSEEDSPIIKRYDWTMESERLQEPAEQDQEDDLTRVVTLFAFALDNFRKKLDSVTRKKSSEILMSVSKEIHLQLKNVESQIQTDVGKLTSLSKTKRKRLETRFEEQQEQLKLIHEKFKKDIHHHLQDCRSILEVIETHQIELKGTVKKQRTTHQKLLLQLEEAVETRLSDAQTRITTVHEAIGEGKDAPAETCNSRVLEIRHDHEFTELVCENGKVFVQSLPRKTQERPSINVHLMKRRTVDPILDDSLYDNKKDDLHLNLTLNNSLQDNKHHESFYRTHFSNMFLEHNEGDSCDKNLADSQIVPVNEYANLKLGGASNYLREIPQFATTRNNQCHDHQSSLQQCYQASAPSKRPREDSNTNYVSVEEFSNSKLQEQDLESHRKRENANFSLRLRSPVLVNGNSSTQRNDVTVPTSTTSSSRAKKLINNGYGDVDEGFGNPPIISVETNVEGSPTSAKPPKKSVPDDQSAVCREGEFTANEKLIITEKSVEPRPVASSSFCSSRGASNNPIYNYNLKRRYHEDTRCLLVLVIKYNVEEKLENVRKQVPARGGAGTRRKRTADVHNQSEKKRRNKINKKMRALQDLIPNCNKVDKASMLDEAIDYLKTLQFQVQMMSIGAGVCMPQMMMPTGMQQIHAPQMAHFSPMSVGMGMRMHMGAVGCSPPQFLISPIAAATAVPGITQNRIQMPGFAAQPLSAYHPRHCFVHDWAFCTKRSR</sequence>
<feature type="region of interest" description="Disordered" evidence="5">
    <location>
        <begin position="354"/>
        <end position="412"/>
    </location>
</feature>
<protein>
    <recommendedName>
        <fullName evidence="6">BHLH domain-containing protein</fullName>
    </recommendedName>
</protein>
<organism evidence="7 8">
    <name type="scientific">Xanthoceras sorbifolium</name>
    <dbReference type="NCBI Taxonomy" id="99658"/>
    <lineage>
        <taxon>Eukaryota</taxon>
        <taxon>Viridiplantae</taxon>
        <taxon>Streptophyta</taxon>
        <taxon>Embryophyta</taxon>
        <taxon>Tracheophyta</taxon>
        <taxon>Spermatophyta</taxon>
        <taxon>Magnoliopsida</taxon>
        <taxon>eudicotyledons</taxon>
        <taxon>Gunneridae</taxon>
        <taxon>Pentapetalae</taxon>
        <taxon>rosids</taxon>
        <taxon>malvids</taxon>
        <taxon>Sapindales</taxon>
        <taxon>Sapindaceae</taxon>
        <taxon>Xanthoceroideae</taxon>
        <taxon>Xanthoceras</taxon>
    </lineage>
</organism>
<feature type="region of interest" description="Disordered" evidence="5">
    <location>
        <begin position="986"/>
        <end position="1007"/>
    </location>
</feature>
<evidence type="ECO:0000256" key="5">
    <source>
        <dbReference type="SAM" id="MobiDB-lite"/>
    </source>
</evidence>
<proteinExistence type="predicted"/>
<dbReference type="SUPFAM" id="SSF47459">
    <property type="entry name" value="HLH, helix-loop-helix DNA-binding domain"/>
    <property type="match status" value="1"/>
</dbReference>
<dbReference type="PANTHER" id="PTHR36027">
    <property type="entry name" value="MEIOSIS-SPECIFIC PROTEIN ASY3"/>
    <property type="match status" value="1"/>
</dbReference>
<feature type="compositionally biased region" description="Polar residues" evidence="5">
    <location>
        <begin position="283"/>
        <end position="300"/>
    </location>
</feature>
<comment type="subcellular location">
    <subcellularLocation>
        <location evidence="1">Nucleus</location>
    </subcellularLocation>
</comment>
<feature type="compositionally biased region" description="Basic and acidic residues" evidence="5">
    <location>
        <begin position="550"/>
        <end position="572"/>
    </location>
</feature>
<feature type="compositionally biased region" description="Polar residues" evidence="5">
    <location>
        <begin position="112"/>
        <end position="127"/>
    </location>
</feature>
<name>A0ABQ8GYG3_9ROSI</name>
<evidence type="ECO:0000256" key="1">
    <source>
        <dbReference type="ARBA" id="ARBA00004123"/>
    </source>
</evidence>
<dbReference type="SMART" id="SM00353">
    <property type="entry name" value="HLH"/>
    <property type="match status" value="1"/>
</dbReference>
<feature type="region of interest" description="Disordered" evidence="5">
    <location>
        <begin position="483"/>
        <end position="595"/>
    </location>
</feature>
<feature type="region of interest" description="Disordered" evidence="5">
    <location>
        <begin position="1133"/>
        <end position="1157"/>
    </location>
</feature>
<feature type="compositionally biased region" description="Polar residues" evidence="5">
    <location>
        <begin position="926"/>
        <end position="936"/>
    </location>
</feature>
<evidence type="ECO:0000259" key="6">
    <source>
        <dbReference type="PROSITE" id="PS50888"/>
    </source>
</evidence>
<evidence type="ECO:0000256" key="3">
    <source>
        <dbReference type="ARBA" id="ARBA00023163"/>
    </source>
</evidence>
<dbReference type="InterPro" id="IPR047265">
    <property type="entry name" value="PIF1-like_bHLH"/>
</dbReference>
<dbReference type="Proteomes" id="UP000827721">
    <property type="component" value="Unassembled WGS sequence"/>
</dbReference>
<evidence type="ECO:0000256" key="2">
    <source>
        <dbReference type="ARBA" id="ARBA00023015"/>
    </source>
</evidence>
<feature type="compositionally biased region" description="Polar residues" evidence="5">
    <location>
        <begin position="527"/>
        <end position="540"/>
    </location>
</feature>
<dbReference type="PROSITE" id="PS50888">
    <property type="entry name" value="BHLH"/>
    <property type="match status" value="1"/>
</dbReference>
<feature type="compositionally biased region" description="Polar residues" evidence="5">
    <location>
        <begin position="987"/>
        <end position="996"/>
    </location>
</feature>
<dbReference type="PANTHER" id="PTHR36027:SF1">
    <property type="entry name" value="MEIOSIS-SPECIFIC PROTEIN ASY3"/>
    <property type="match status" value="1"/>
</dbReference>
<feature type="region of interest" description="Disordered" evidence="5">
    <location>
        <begin position="1035"/>
        <end position="1054"/>
    </location>
</feature>
<dbReference type="EMBL" id="JAFEMO010000296">
    <property type="protein sequence ID" value="KAH7521075.1"/>
    <property type="molecule type" value="Genomic_DNA"/>
</dbReference>
<keyword evidence="3" id="KW-0804">Transcription</keyword>
<dbReference type="InterPro" id="IPR037731">
    <property type="entry name" value="ASY3-like"/>
</dbReference>
<feature type="compositionally biased region" description="Basic and acidic residues" evidence="5">
    <location>
        <begin position="262"/>
        <end position="276"/>
    </location>
</feature>
<dbReference type="InterPro" id="IPR011598">
    <property type="entry name" value="bHLH_dom"/>
</dbReference>
<feature type="region of interest" description="Disordered" evidence="5">
    <location>
        <begin position="88"/>
        <end position="128"/>
    </location>
</feature>